<evidence type="ECO:0000256" key="3">
    <source>
        <dbReference type="ARBA" id="ARBA00012891"/>
    </source>
</evidence>
<dbReference type="GO" id="GO:0006281">
    <property type="term" value="P:DNA repair"/>
    <property type="evidence" value="ECO:0007669"/>
    <property type="project" value="TreeGrafter"/>
</dbReference>
<dbReference type="SMART" id="SM00493">
    <property type="entry name" value="TOPRIM"/>
    <property type="match status" value="1"/>
</dbReference>
<dbReference type="InterPro" id="IPR013497">
    <property type="entry name" value="Topo_IA_cen"/>
</dbReference>
<dbReference type="InterPro" id="IPR003601">
    <property type="entry name" value="Topo_IA_2"/>
</dbReference>
<dbReference type="PANTHER" id="PTHR11390:SF21">
    <property type="entry name" value="DNA TOPOISOMERASE 3-ALPHA"/>
    <property type="match status" value="1"/>
</dbReference>
<feature type="domain" description="Topo IA-type catalytic" evidence="11">
    <location>
        <begin position="152"/>
        <end position="598"/>
    </location>
</feature>
<evidence type="ECO:0000256" key="6">
    <source>
        <dbReference type="ARBA" id="ARBA00023235"/>
    </source>
</evidence>
<dbReference type="InterPro" id="IPR003602">
    <property type="entry name" value="Topo_IA_DNA-bd_dom"/>
</dbReference>
<evidence type="ECO:0000256" key="4">
    <source>
        <dbReference type="ARBA" id="ARBA00023029"/>
    </source>
</evidence>
<evidence type="ECO:0000259" key="11">
    <source>
        <dbReference type="PROSITE" id="PS52039"/>
    </source>
</evidence>
<dbReference type="PRINTS" id="PR00417">
    <property type="entry name" value="PRTPISMRASEI"/>
</dbReference>
<dbReference type="SMART" id="SM00437">
    <property type="entry name" value="TOP1Ac"/>
    <property type="match status" value="1"/>
</dbReference>
<dbReference type="EMBL" id="QJKH01000010">
    <property type="protein sequence ID" value="PXX77605.1"/>
    <property type="molecule type" value="Genomic_DNA"/>
</dbReference>
<name>A0A318KPF4_9FIRM</name>
<dbReference type="OrthoDB" id="9803554at2"/>
<evidence type="ECO:0000256" key="1">
    <source>
        <dbReference type="ARBA" id="ARBA00000213"/>
    </source>
</evidence>
<evidence type="ECO:0000313" key="12">
    <source>
        <dbReference type="EMBL" id="PXX77605.1"/>
    </source>
</evidence>
<keyword evidence="4" id="KW-0799">Topoisomerase</keyword>
<organism evidence="12 13">
    <name type="scientific">Dielma fastidiosa</name>
    <dbReference type="NCBI Taxonomy" id="1034346"/>
    <lineage>
        <taxon>Bacteria</taxon>
        <taxon>Bacillati</taxon>
        <taxon>Bacillota</taxon>
        <taxon>Erysipelotrichia</taxon>
        <taxon>Erysipelotrichales</taxon>
        <taxon>Erysipelotrichaceae</taxon>
        <taxon>Dielma</taxon>
    </lineage>
</organism>
<protein>
    <recommendedName>
        <fullName evidence="3">DNA topoisomerase</fullName>
        <ecNumber evidence="3">5.6.2.1</ecNumber>
    </recommendedName>
    <alternativeName>
        <fullName evidence="10">Omega-protein</fullName>
    </alternativeName>
    <alternativeName>
        <fullName evidence="9">Relaxing enzyme</fullName>
    </alternativeName>
    <alternativeName>
        <fullName evidence="7">Swivelase</fullName>
    </alternativeName>
    <alternativeName>
        <fullName evidence="8">Untwisting enzyme</fullName>
    </alternativeName>
</protein>
<dbReference type="Pfam" id="PF01751">
    <property type="entry name" value="Toprim"/>
    <property type="match status" value="1"/>
</dbReference>
<dbReference type="Gene3D" id="1.10.290.10">
    <property type="entry name" value="Topoisomerase I, domain 4"/>
    <property type="match status" value="1"/>
</dbReference>
<comment type="catalytic activity">
    <reaction evidence="1">
        <text>ATP-independent breakage of single-stranded DNA, followed by passage and rejoining.</text>
        <dbReference type="EC" id="5.6.2.1"/>
    </reaction>
</comment>
<keyword evidence="5" id="KW-0238">DNA-binding</keyword>
<dbReference type="SMART" id="SM00436">
    <property type="entry name" value="TOP1Bc"/>
    <property type="match status" value="1"/>
</dbReference>
<dbReference type="GO" id="GO:0006265">
    <property type="term" value="P:DNA topological change"/>
    <property type="evidence" value="ECO:0007669"/>
    <property type="project" value="InterPro"/>
</dbReference>
<keyword evidence="13" id="KW-1185">Reference proteome</keyword>
<dbReference type="InterPro" id="IPR034144">
    <property type="entry name" value="TOPRIM_TopoIII"/>
</dbReference>
<dbReference type="Gene3D" id="2.70.20.10">
    <property type="entry name" value="Topoisomerase I, domain 3"/>
    <property type="match status" value="1"/>
</dbReference>
<dbReference type="GO" id="GO:0003677">
    <property type="term" value="F:DNA binding"/>
    <property type="evidence" value="ECO:0007669"/>
    <property type="project" value="UniProtKB-KW"/>
</dbReference>
<gene>
    <name evidence="12" type="ORF">DES51_110159</name>
</gene>
<dbReference type="AlphaFoldDB" id="A0A318KPF4"/>
<evidence type="ECO:0000256" key="2">
    <source>
        <dbReference type="ARBA" id="ARBA00009446"/>
    </source>
</evidence>
<dbReference type="InterPro" id="IPR013824">
    <property type="entry name" value="Topo_IA_cen_sub1"/>
</dbReference>
<dbReference type="InterPro" id="IPR023405">
    <property type="entry name" value="Topo_IA_core_domain"/>
</dbReference>
<dbReference type="InterPro" id="IPR013825">
    <property type="entry name" value="Topo_IA_cen_sub2"/>
</dbReference>
<dbReference type="PANTHER" id="PTHR11390">
    <property type="entry name" value="PROKARYOTIC DNA TOPOISOMERASE"/>
    <property type="match status" value="1"/>
</dbReference>
<evidence type="ECO:0000313" key="13">
    <source>
        <dbReference type="Proteomes" id="UP000247612"/>
    </source>
</evidence>
<dbReference type="EC" id="5.6.2.1" evidence="3"/>
<dbReference type="InterPro" id="IPR013826">
    <property type="entry name" value="Topo_IA_cen_sub3"/>
</dbReference>
<dbReference type="GO" id="GO:0043597">
    <property type="term" value="C:cytoplasmic replication fork"/>
    <property type="evidence" value="ECO:0007669"/>
    <property type="project" value="TreeGrafter"/>
</dbReference>
<evidence type="ECO:0000256" key="5">
    <source>
        <dbReference type="ARBA" id="ARBA00023125"/>
    </source>
</evidence>
<dbReference type="InterPro" id="IPR006171">
    <property type="entry name" value="TOPRIM_dom"/>
</dbReference>
<comment type="similarity">
    <text evidence="2">Belongs to the type IA topoisomerase family.</text>
</comment>
<comment type="caution">
    <text evidence="12">The sequence shown here is derived from an EMBL/GenBank/DDBJ whole genome shotgun (WGS) entry which is preliminary data.</text>
</comment>
<sequence>MKTLILAEKPELGRAIAAAVNATERERQGVIQKGDLTITWAYGHLLRLKEPEEYDPKYKQWKKEDLPIVFDEWQQVPDGDKANRVAQIGTLISNADQIIHAGDPDDEGQYLIDEILDYHHCDKPVKRLYINDNTPELIRRSIKEMKDNDESCRLAGRSAYARAVADYVVGINYTRLFSVSLRKKAMSVGRVQSPTLGLIVARDLQIETHQKQVYYELDVDVEVDNKQVKMKYKPSKAILNDEKNILDRSILDELKEKLTDQLLKVKVEQKENSQRPPLPYNLAKLQAAMNVKYGYDLSRTDRITQTLRDRYQAITYNRSDSQYLKEEHYQEAGKLLPFVMNKLGLALLLDYTLHSECFNDQFVTAHHAIIPTMSNFNIKALSEEEMNVYTEICNMYFMQFLPPIQKLQTTLSAPVDGGELRLVLTKILDQGYRQYFQEIKENDDGEESDELEFKPGKYDGRVLNSVISEKATNPPKHYTQASLIRDMTSIAKYVEDPEVKKILKAKDKDKKGENGSIGTSATRSTIVETLIKRGYVEMKGKQILSTQLGRDFYQILPDEIKKADCTARWWVIQEDIKEGKADVADLVKTVVDAFMPNLEKTIYMDSRESLGVCPICGHKIVEYPKSFGCTNYRNGCKFAIWKNDFFLTSINKVPTALMAKKLIKDHWCQVRLANDEIKLLIMHIRNGKPVFELRELPKKKETAA</sequence>
<dbReference type="Gene3D" id="3.40.50.140">
    <property type="match status" value="1"/>
</dbReference>
<dbReference type="GO" id="GO:0006310">
    <property type="term" value="P:DNA recombination"/>
    <property type="evidence" value="ECO:0007669"/>
    <property type="project" value="TreeGrafter"/>
</dbReference>
<dbReference type="RefSeq" id="WP_022937740.1">
    <property type="nucleotide sequence ID" value="NZ_CABKRQ010000003.1"/>
</dbReference>
<keyword evidence="6 12" id="KW-0413">Isomerase</keyword>
<dbReference type="Pfam" id="PF01131">
    <property type="entry name" value="Topoisom_bac"/>
    <property type="match status" value="1"/>
</dbReference>
<dbReference type="Gene3D" id="1.10.460.10">
    <property type="entry name" value="Topoisomerase I, domain 2"/>
    <property type="match status" value="1"/>
</dbReference>
<dbReference type="InterPro" id="IPR000380">
    <property type="entry name" value="Topo_IA"/>
</dbReference>
<evidence type="ECO:0000256" key="7">
    <source>
        <dbReference type="ARBA" id="ARBA00030003"/>
    </source>
</evidence>
<dbReference type="PROSITE" id="PS52039">
    <property type="entry name" value="TOPO_IA_2"/>
    <property type="match status" value="1"/>
</dbReference>
<evidence type="ECO:0000256" key="8">
    <source>
        <dbReference type="ARBA" id="ARBA00031985"/>
    </source>
</evidence>
<evidence type="ECO:0000256" key="10">
    <source>
        <dbReference type="ARBA" id="ARBA00032877"/>
    </source>
</evidence>
<reference evidence="12 13" key="1">
    <citation type="submission" date="2018-05" db="EMBL/GenBank/DDBJ databases">
        <title>Genomic Encyclopedia of Type Strains, Phase IV (KMG-IV): sequencing the most valuable type-strain genomes for metagenomic binning, comparative biology and taxonomic classification.</title>
        <authorList>
            <person name="Goeker M."/>
        </authorList>
    </citation>
    <scope>NUCLEOTIDE SEQUENCE [LARGE SCALE GENOMIC DNA]</scope>
    <source>
        <strain evidence="12 13">JC118</strain>
    </source>
</reference>
<evidence type="ECO:0000256" key="9">
    <source>
        <dbReference type="ARBA" id="ARBA00032235"/>
    </source>
</evidence>
<proteinExistence type="inferred from homology"/>
<dbReference type="GO" id="GO:0003917">
    <property type="term" value="F:DNA topoisomerase type I (single strand cut, ATP-independent) activity"/>
    <property type="evidence" value="ECO:0007669"/>
    <property type="project" value="UniProtKB-EC"/>
</dbReference>
<dbReference type="Proteomes" id="UP000247612">
    <property type="component" value="Unassembled WGS sequence"/>
</dbReference>
<dbReference type="CDD" id="cd03362">
    <property type="entry name" value="TOPRIM_TopoIA_TopoIII"/>
    <property type="match status" value="1"/>
</dbReference>
<accession>A0A318KPF4</accession>
<dbReference type="STRING" id="1034346.GCA_000313565_01437"/>
<dbReference type="SUPFAM" id="SSF56712">
    <property type="entry name" value="Prokaryotic type I DNA topoisomerase"/>
    <property type="match status" value="1"/>
</dbReference>